<protein>
    <submittedName>
        <fullName evidence="1">Uncharacterized protein</fullName>
    </submittedName>
</protein>
<comment type="caution">
    <text evidence="1">The sequence shown here is derived from an EMBL/GenBank/DDBJ whole genome shotgun (WGS) entry which is preliminary data.</text>
</comment>
<gene>
    <name evidence="1" type="ORF">PPACK8108_LOCUS18898</name>
</gene>
<reference evidence="1" key="1">
    <citation type="submission" date="2022-06" db="EMBL/GenBank/DDBJ databases">
        <authorList>
            <consortium name="SYNGENTA / RWTH Aachen University"/>
        </authorList>
    </citation>
    <scope>NUCLEOTIDE SEQUENCE</scope>
</reference>
<accession>A0AAV0BDR6</accession>
<dbReference type="Proteomes" id="UP001153365">
    <property type="component" value="Unassembled WGS sequence"/>
</dbReference>
<evidence type="ECO:0000313" key="2">
    <source>
        <dbReference type="Proteomes" id="UP001153365"/>
    </source>
</evidence>
<sequence length="123" mass="14313">MVKREKEFKVLKSSSTVIRLSFGRSNKKAESTHNNATNEGITIQVYEKTEQLELGLSQARQQSPLLMMRDKMNELNGQIESLRISSKRSTIEQKDLLKKKQESIKILENEDMELRVDLKKFIE</sequence>
<dbReference type="EMBL" id="CALTRL010005544">
    <property type="protein sequence ID" value="CAH7684605.1"/>
    <property type="molecule type" value="Genomic_DNA"/>
</dbReference>
<evidence type="ECO:0000313" key="1">
    <source>
        <dbReference type="EMBL" id="CAH7684605.1"/>
    </source>
</evidence>
<proteinExistence type="predicted"/>
<keyword evidence="2" id="KW-1185">Reference proteome</keyword>
<organism evidence="1 2">
    <name type="scientific">Phakopsora pachyrhizi</name>
    <name type="common">Asian soybean rust disease fungus</name>
    <dbReference type="NCBI Taxonomy" id="170000"/>
    <lineage>
        <taxon>Eukaryota</taxon>
        <taxon>Fungi</taxon>
        <taxon>Dikarya</taxon>
        <taxon>Basidiomycota</taxon>
        <taxon>Pucciniomycotina</taxon>
        <taxon>Pucciniomycetes</taxon>
        <taxon>Pucciniales</taxon>
        <taxon>Phakopsoraceae</taxon>
        <taxon>Phakopsora</taxon>
    </lineage>
</organism>
<name>A0AAV0BDR6_PHAPC</name>
<dbReference type="AlphaFoldDB" id="A0AAV0BDR6"/>